<keyword evidence="5 8" id="KW-0464">Manganese</keyword>
<dbReference type="GO" id="GO:0042132">
    <property type="term" value="F:fructose 1,6-bisphosphate 1-phosphatase activity"/>
    <property type="evidence" value="ECO:0007669"/>
    <property type="project" value="UniProtKB-EC"/>
</dbReference>
<feature type="binding site" evidence="9">
    <location>
        <begin position="193"/>
        <end position="195"/>
    </location>
    <ligand>
        <name>substrate</name>
    </ligand>
</feature>
<dbReference type="STRING" id="443254.Marpi_1216"/>
<dbReference type="Proteomes" id="UP000007161">
    <property type="component" value="Chromosome"/>
</dbReference>
<dbReference type="NCBIfam" id="TIGR00330">
    <property type="entry name" value="glpX"/>
    <property type="match status" value="1"/>
</dbReference>
<evidence type="ECO:0000256" key="3">
    <source>
        <dbReference type="ARBA" id="ARBA00022723"/>
    </source>
</evidence>
<gene>
    <name evidence="10" type="ordered locus">Marpi_1216</name>
</gene>
<dbReference type="HOGENOM" id="CLU_054938_0_0_0"/>
<evidence type="ECO:0000256" key="1">
    <source>
        <dbReference type="ARBA" id="ARBA00001273"/>
    </source>
</evidence>
<dbReference type="GO" id="GO:0046872">
    <property type="term" value="F:metal ion binding"/>
    <property type="evidence" value="ECO:0007669"/>
    <property type="project" value="UniProtKB-KW"/>
</dbReference>
<feature type="binding site" evidence="8">
    <location>
        <position position="220"/>
    </location>
    <ligand>
        <name>Mn(2+)</name>
        <dbReference type="ChEBI" id="CHEBI:29035"/>
        <label>2</label>
    </ligand>
</feature>
<comment type="similarity">
    <text evidence="2 7">Belongs to the FBPase class 2 family.</text>
</comment>
<dbReference type="SUPFAM" id="SSF56655">
    <property type="entry name" value="Carbohydrate phosphatase"/>
    <property type="match status" value="1"/>
</dbReference>
<dbReference type="CDD" id="cd01516">
    <property type="entry name" value="FBPase_glpX"/>
    <property type="match status" value="1"/>
</dbReference>
<dbReference type="RefSeq" id="WP_014296692.1">
    <property type="nucleotide sequence ID" value="NC_016751.1"/>
</dbReference>
<dbReference type="PANTHER" id="PTHR30447">
    <property type="entry name" value="FRUCTOSE-1,6-BISPHOSPHATASE CLASS 2"/>
    <property type="match status" value="1"/>
</dbReference>
<keyword evidence="6 7" id="KW-0119">Carbohydrate metabolism</keyword>
<evidence type="ECO:0000256" key="7">
    <source>
        <dbReference type="PIRNR" id="PIRNR004532"/>
    </source>
</evidence>
<dbReference type="PANTHER" id="PTHR30447:SF0">
    <property type="entry name" value="FRUCTOSE-1,6-BISPHOSPHATASE 1 CLASS 2-RELATED"/>
    <property type="match status" value="1"/>
</dbReference>
<dbReference type="AlphaFoldDB" id="H2J8D7"/>
<evidence type="ECO:0000256" key="8">
    <source>
        <dbReference type="PIRSR" id="PIRSR004532-1"/>
    </source>
</evidence>
<proteinExistence type="inferred from homology"/>
<dbReference type="GO" id="GO:0030388">
    <property type="term" value="P:fructose 1,6-bisphosphate metabolic process"/>
    <property type="evidence" value="ECO:0007669"/>
    <property type="project" value="TreeGrafter"/>
</dbReference>
<dbReference type="eggNOG" id="COG1494">
    <property type="taxonomic scope" value="Bacteria"/>
</dbReference>
<feature type="binding site" evidence="9">
    <location>
        <position position="126"/>
    </location>
    <ligand>
        <name>substrate</name>
    </ligand>
</feature>
<evidence type="ECO:0000256" key="4">
    <source>
        <dbReference type="ARBA" id="ARBA00022801"/>
    </source>
</evidence>
<keyword evidence="3 8" id="KW-0479">Metal-binding</keyword>
<dbReference type="Gene3D" id="3.40.190.90">
    <property type="match status" value="1"/>
</dbReference>
<dbReference type="Gene3D" id="3.30.540.10">
    <property type="entry name" value="Fructose-1,6-Bisphosphatase, subunit A, domain 1"/>
    <property type="match status" value="1"/>
</dbReference>
<evidence type="ECO:0000256" key="9">
    <source>
        <dbReference type="PIRSR" id="PIRSR004532-2"/>
    </source>
</evidence>
<dbReference type="OrthoDB" id="9779353at2"/>
<evidence type="ECO:0000256" key="5">
    <source>
        <dbReference type="ARBA" id="ARBA00023211"/>
    </source>
</evidence>
<evidence type="ECO:0000256" key="6">
    <source>
        <dbReference type="ARBA" id="ARBA00023277"/>
    </source>
</evidence>
<evidence type="ECO:0000256" key="2">
    <source>
        <dbReference type="ARBA" id="ARBA00008989"/>
    </source>
</evidence>
<sequence>MPENNFDREITLDLVRVTEAAALTSSLYLGRGDKNAVDQAAVDAMRGMLDYIEIKGTVIIGEGEKDEAPMLYIGEKVGTWNEDDEEFDIAVDPIDGTRLVAYGLPNAISVMLLAEKGKLAYLPTFYSYKLAVGPELKGILDIRSSIRENLRVAAAALKVPVSEITVVVLNRDRHKKIIEEIREVGARIKLIGDGDIAAAIATAMPESGVDIYIGIGGSPEAVLAAGALRTLGGELQVQLWPQTEEEKEKLIEEGWDLEKVYFTEDLAGGENVIFSATGVTNGEFLKGVKFHKGKAITESIVMRTKTRTIRRITTFHDLQHKTIRLKSTEGDSKLLSIGNRREFGLGGGI</sequence>
<reference evidence="10 11" key="1">
    <citation type="journal article" date="2012" name="J. Bacteriol.">
        <title>Complete Genome Sequence of the Thermophilic, Piezophilic, Heterotrophic Bacterium Marinitoga piezophila KA3.</title>
        <authorList>
            <person name="Lucas S."/>
            <person name="Han J."/>
            <person name="Lapidus A."/>
            <person name="Cheng J.F."/>
            <person name="Goodwin L.A."/>
            <person name="Pitluck S."/>
            <person name="Peters L."/>
            <person name="Mikhailova N."/>
            <person name="Teshima H."/>
            <person name="Detter J.C."/>
            <person name="Han C."/>
            <person name="Tapia R."/>
            <person name="Land M."/>
            <person name="Hauser L."/>
            <person name="Kyrpides N.C."/>
            <person name="Ivanova N."/>
            <person name="Pagani I."/>
            <person name="Vannier P."/>
            <person name="Oger P."/>
            <person name="Bartlett D.H."/>
            <person name="Noll K.M."/>
            <person name="Woyke T."/>
            <person name="Jebbar M."/>
        </authorList>
    </citation>
    <scope>NUCLEOTIDE SEQUENCE [LARGE SCALE GENOMIC DNA]</scope>
    <source>
        <strain evidence="11">DSM 14283 / JCM 11233 / KA3</strain>
    </source>
</reference>
<dbReference type="GO" id="GO:0005829">
    <property type="term" value="C:cytosol"/>
    <property type="evidence" value="ECO:0007669"/>
    <property type="project" value="TreeGrafter"/>
</dbReference>
<feature type="binding site" evidence="8">
    <location>
        <position position="38"/>
    </location>
    <ligand>
        <name>Mn(2+)</name>
        <dbReference type="ChEBI" id="CHEBI:29035"/>
        <label>1</label>
    </ligand>
</feature>
<dbReference type="Pfam" id="PF03320">
    <property type="entry name" value="FBPase_glpX"/>
    <property type="match status" value="1"/>
</dbReference>
<dbReference type="InterPro" id="IPR004464">
    <property type="entry name" value="FBPase_class-2/SBPase"/>
</dbReference>
<dbReference type="GO" id="GO:0006094">
    <property type="term" value="P:gluconeogenesis"/>
    <property type="evidence" value="ECO:0007669"/>
    <property type="project" value="InterPro"/>
</dbReference>
<dbReference type="PIRSF" id="PIRSF004532">
    <property type="entry name" value="GlpX"/>
    <property type="match status" value="1"/>
</dbReference>
<feature type="binding site" evidence="8">
    <location>
        <position position="92"/>
    </location>
    <ligand>
        <name>Mn(2+)</name>
        <dbReference type="ChEBI" id="CHEBI:29035"/>
        <label>2</label>
    </ligand>
</feature>
<reference evidence="11" key="2">
    <citation type="submission" date="2012-01" db="EMBL/GenBank/DDBJ databases">
        <title>Complete sequence of chromosome of Marinitoga piezophila KA3.</title>
        <authorList>
            <person name="Lucas S."/>
            <person name="Han J."/>
            <person name="Lapidus A."/>
            <person name="Cheng J.-F."/>
            <person name="Goodwin L."/>
            <person name="Pitluck S."/>
            <person name="Peters L."/>
            <person name="Mikhailova N."/>
            <person name="Teshima H."/>
            <person name="Detter J.C."/>
            <person name="Han C."/>
            <person name="Tapia R."/>
            <person name="Land M."/>
            <person name="Hauser L."/>
            <person name="Kyrpides N."/>
            <person name="Ivanova N."/>
            <person name="Pagani I."/>
            <person name="Jebbar M."/>
            <person name="Vannier P."/>
            <person name="Oger P."/>
            <person name="Cario A."/>
            <person name="Bartlett D."/>
            <person name="Noll K.M."/>
            <person name="Woyke T."/>
        </authorList>
    </citation>
    <scope>NUCLEOTIDE SEQUENCE [LARGE SCALE GENOMIC DNA]</scope>
    <source>
        <strain evidence="11">DSM 14283 / JCM 11233 / KA3</strain>
    </source>
</reference>
<keyword evidence="4" id="KW-0378">Hydrolase</keyword>
<feature type="binding site" evidence="8">
    <location>
        <position position="62"/>
    </location>
    <ligand>
        <name>Mn(2+)</name>
        <dbReference type="ChEBI" id="CHEBI:29035"/>
        <label>1</label>
    </ligand>
</feature>
<feature type="binding site" evidence="9">
    <location>
        <begin position="95"/>
        <end position="97"/>
    </location>
    <ligand>
        <name>substrate</name>
    </ligand>
</feature>
<dbReference type="KEGG" id="mpz:Marpi_1216"/>
<name>H2J8D7_MARPK</name>
<keyword evidence="11" id="KW-1185">Reference proteome</keyword>
<organism evidence="10 11">
    <name type="scientific">Marinitoga piezophila (strain DSM 14283 / JCM 11233 / KA3)</name>
    <dbReference type="NCBI Taxonomy" id="443254"/>
    <lineage>
        <taxon>Bacteria</taxon>
        <taxon>Thermotogati</taxon>
        <taxon>Thermotogota</taxon>
        <taxon>Thermotogae</taxon>
        <taxon>Petrotogales</taxon>
        <taxon>Petrotogaceae</taxon>
        <taxon>Marinitoga</taxon>
    </lineage>
</organism>
<feature type="binding site" evidence="8">
    <location>
        <position position="95"/>
    </location>
    <ligand>
        <name>Mn(2+)</name>
        <dbReference type="ChEBI" id="CHEBI:29035"/>
        <label>2</label>
    </ligand>
</feature>
<feature type="binding site" evidence="9">
    <location>
        <begin position="171"/>
        <end position="173"/>
    </location>
    <ligand>
        <name>substrate</name>
    </ligand>
</feature>
<comment type="cofactor">
    <cofactor evidence="8">
        <name>Mn(2+)</name>
        <dbReference type="ChEBI" id="CHEBI:29035"/>
    </cofactor>
</comment>
<feature type="binding site" evidence="9">
    <location>
        <position position="217"/>
    </location>
    <ligand>
        <name>substrate</name>
    </ligand>
</feature>
<evidence type="ECO:0000313" key="10">
    <source>
        <dbReference type="EMBL" id="AEX85621.1"/>
    </source>
</evidence>
<dbReference type="EMBL" id="CP003257">
    <property type="protein sequence ID" value="AEX85621.1"/>
    <property type="molecule type" value="Genomic_DNA"/>
</dbReference>
<comment type="catalytic activity">
    <reaction evidence="1">
        <text>beta-D-fructose 1,6-bisphosphate + H2O = beta-D-fructose 6-phosphate + phosphate</text>
        <dbReference type="Rhea" id="RHEA:11064"/>
        <dbReference type="ChEBI" id="CHEBI:15377"/>
        <dbReference type="ChEBI" id="CHEBI:32966"/>
        <dbReference type="ChEBI" id="CHEBI:43474"/>
        <dbReference type="ChEBI" id="CHEBI:57634"/>
        <dbReference type="EC" id="3.1.3.11"/>
    </reaction>
</comment>
<evidence type="ECO:0000313" key="11">
    <source>
        <dbReference type="Proteomes" id="UP000007161"/>
    </source>
</evidence>
<protein>
    <recommendedName>
        <fullName evidence="7">Fructose-1,6-bisphosphatase</fullName>
    </recommendedName>
</protein>
<dbReference type="GO" id="GO:0006071">
    <property type="term" value="P:glycerol metabolic process"/>
    <property type="evidence" value="ECO:0007669"/>
    <property type="project" value="InterPro"/>
</dbReference>
<accession>H2J8D7</accession>